<dbReference type="Pfam" id="PF20600">
    <property type="entry name" value="ExoX-like_C"/>
    <property type="match status" value="1"/>
</dbReference>
<protein>
    <recommendedName>
        <fullName evidence="2">Exodeoxyribonuclease X-like C-terminal domain-containing protein</fullName>
    </recommendedName>
</protein>
<proteinExistence type="predicted"/>
<dbReference type="InterPro" id="IPR046768">
    <property type="entry name" value="ExoX-like_C"/>
</dbReference>
<evidence type="ECO:0000313" key="3">
    <source>
        <dbReference type="EMBL" id="CZR62490.1"/>
    </source>
</evidence>
<dbReference type="EMBL" id="FJOG01000021">
    <property type="protein sequence ID" value="CZR62490.1"/>
    <property type="molecule type" value="Genomic_DNA"/>
</dbReference>
<reference evidence="3 4" key="1">
    <citation type="submission" date="2016-03" db="EMBL/GenBank/DDBJ databases">
        <authorList>
            <person name="Ploux O."/>
        </authorList>
    </citation>
    <scope>NUCLEOTIDE SEQUENCE [LARGE SCALE GENOMIC DNA]</scope>
    <source>
        <strain evidence="3 4">UAMH 11012</strain>
    </source>
</reference>
<gene>
    <name evidence="3" type="ORF">PAC_12387</name>
</gene>
<organism evidence="3 4">
    <name type="scientific">Phialocephala subalpina</name>
    <dbReference type="NCBI Taxonomy" id="576137"/>
    <lineage>
        <taxon>Eukaryota</taxon>
        <taxon>Fungi</taxon>
        <taxon>Dikarya</taxon>
        <taxon>Ascomycota</taxon>
        <taxon>Pezizomycotina</taxon>
        <taxon>Leotiomycetes</taxon>
        <taxon>Helotiales</taxon>
        <taxon>Mollisiaceae</taxon>
        <taxon>Phialocephala</taxon>
        <taxon>Phialocephala fortinii species complex</taxon>
    </lineage>
</organism>
<feature type="region of interest" description="Disordered" evidence="1">
    <location>
        <begin position="1"/>
        <end position="138"/>
    </location>
</feature>
<keyword evidence="4" id="KW-1185">Reference proteome</keyword>
<evidence type="ECO:0000256" key="1">
    <source>
        <dbReference type="SAM" id="MobiDB-lite"/>
    </source>
</evidence>
<feature type="compositionally biased region" description="Basic and acidic residues" evidence="1">
    <location>
        <begin position="1"/>
        <end position="10"/>
    </location>
</feature>
<dbReference type="AlphaFoldDB" id="A0A1L7XBR0"/>
<feature type="compositionally biased region" description="Basic and acidic residues" evidence="1">
    <location>
        <begin position="81"/>
        <end position="105"/>
    </location>
</feature>
<sequence>MVTSRTEKPFRSFISFTSEQHQSTSSLIRANTSQSPYKRPSGEASSQAQASSPIPEALAEKEEDIDLSRDPSEDEESDEWYPEKDPDWDPEEYRKWMDELDRTGLDRPLGSASAFASIPNQQNNYPSHEDEADEDADEEEDVYIFNFGKHRNKALHDVSRTDPGYIAWLERENVAAN</sequence>
<dbReference type="Proteomes" id="UP000184330">
    <property type="component" value="Unassembled WGS sequence"/>
</dbReference>
<evidence type="ECO:0000313" key="4">
    <source>
        <dbReference type="Proteomes" id="UP000184330"/>
    </source>
</evidence>
<feature type="compositionally biased region" description="Polar residues" evidence="1">
    <location>
        <begin position="14"/>
        <end position="36"/>
    </location>
</feature>
<accession>A0A1L7XBR0</accession>
<feature type="domain" description="Exodeoxyribonuclease X-like C-terminal" evidence="2">
    <location>
        <begin position="145"/>
        <end position="169"/>
    </location>
</feature>
<evidence type="ECO:0000259" key="2">
    <source>
        <dbReference type="Pfam" id="PF20600"/>
    </source>
</evidence>
<name>A0A1L7XBR0_9HELO</name>